<dbReference type="AlphaFoldDB" id="A0A8C8B3C0"/>
<dbReference type="InterPro" id="IPR002319">
    <property type="entry name" value="Phenylalanyl-tRNA_Synthase"/>
</dbReference>
<proteinExistence type="inferred from homology"/>
<reference evidence="13" key="2">
    <citation type="submission" date="2025-09" db="UniProtKB">
        <authorList>
            <consortium name="Ensembl"/>
        </authorList>
    </citation>
    <scope>IDENTIFICATION</scope>
</reference>
<dbReference type="Proteomes" id="UP000694552">
    <property type="component" value="Unplaced"/>
</dbReference>
<dbReference type="SUPFAM" id="SSF55681">
    <property type="entry name" value="Class II aaRS and biotin synthetases"/>
    <property type="match status" value="1"/>
</dbReference>
<dbReference type="NCBIfam" id="NF003210">
    <property type="entry name" value="PRK04172.1"/>
    <property type="match status" value="1"/>
</dbReference>
<evidence type="ECO:0000256" key="1">
    <source>
        <dbReference type="ARBA" id="ARBA00004496"/>
    </source>
</evidence>
<feature type="domain" description="Aminoacyl-transfer RNA synthetases class-II family profile" evidence="12">
    <location>
        <begin position="46"/>
        <end position="308"/>
    </location>
</feature>
<keyword evidence="11" id="KW-0030">Aminoacyl-tRNA synthetase</keyword>
<dbReference type="Pfam" id="PF01409">
    <property type="entry name" value="tRNA-synt_2d"/>
    <property type="match status" value="1"/>
</dbReference>
<keyword evidence="9" id="KW-0460">Magnesium</keyword>
<evidence type="ECO:0000313" key="13">
    <source>
        <dbReference type="Ensembl" id="ENSOSUP00000015044.1"/>
    </source>
</evidence>
<dbReference type="CDD" id="cd00496">
    <property type="entry name" value="PheRS_alpha_core"/>
    <property type="match status" value="1"/>
</dbReference>
<dbReference type="Gene3D" id="3.30.930.10">
    <property type="entry name" value="Bira Bifunctional Protein, Domain 2"/>
    <property type="match status" value="1"/>
</dbReference>
<dbReference type="PANTHER" id="PTHR11538:SF40">
    <property type="entry name" value="PHENYLALANINE--TRNA LIGASE ALPHA SUBUNIT"/>
    <property type="match status" value="1"/>
</dbReference>
<evidence type="ECO:0000256" key="9">
    <source>
        <dbReference type="ARBA" id="ARBA00022842"/>
    </source>
</evidence>
<evidence type="ECO:0000259" key="12">
    <source>
        <dbReference type="PROSITE" id="PS50862"/>
    </source>
</evidence>
<dbReference type="GO" id="GO:0005524">
    <property type="term" value="F:ATP binding"/>
    <property type="evidence" value="ECO:0007669"/>
    <property type="project" value="UniProtKB-KW"/>
</dbReference>
<keyword evidence="8" id="KW-0067">ATP-binding</keyword>
<dbReference type="GO" id="GO:0006432">
    <property type="term" value="P:phenylalanyl-tRNA aminoacylation"/>
    <property type="evidence" value="ECO:0007669"/>
    <property type="project" value="InterPro"/>
</dbReference>
<dbReference type="InterPro" id="IPR045864">
    <property type="entry name" value="aa-tRNA-synth_II/BPL/LPL"/>
</dbReference>
<evidence type="ECO:0000256" key="8">
    <source>
        <dbReference type="ARBA" id="ARBA00022840"/>
    </source>
</evidence>
<keyword evidence="10" id="KW-0648">Protein biosynthesis</keyword>
<keyword evidence="7" id="KW-0547">Nucleotide-binding</keyword>
<accession>A0A8C8B3C0</accession>
<evidence type="ECO:0000313" key="14">
    <source>
        <dbReference type="Proteomes" id="UP000694552"/>
    </source>
</evidence>
<evidence type="ECO:0000256" key="5">
    <source>
        <dbReference type="ARBA" id="ARBA00022598"/>
    </source>
</evidence>
<dbReference type="PANTHER" id="PTHR11538">
    <property type="entry name" value="PHENYLALANYL-TRNA SYNTHETASE"/>
    <property type="match status" value="1"/>
</dbReference>
<dbReference type="GO" id="GO:0005829">
    <property type="term" value="C:cytosol"/>
    <property type="evidence" value="ECO:0007669"/>
    <property type="project" value="TreeGrafter"/>
</dbReference>
<dbReference type="GO" id="GO:0004826">
    <property type="term" value="F:phenylalanine-tRNA ligase activity"/>
    <property type="evidence" value="ECO:0007669"/>
    <property type="project" value="UniProtKB-EC"/>
</dbReference>
<dbReference type="GO" id="GO:0009328">
    <property type="term" value="C:phenylalanine-tRNA ligase complex"/>
    <property type="evidence" value="ECO:0007669"/>
    <property type="project" value="TreeGrafter"/>
</dbReference>
<dbReference type="GO" id="GO:0000049">
    <property type="term" value="F:tRNA binding"/>
    <property type="evidence" value="ECO:0007669"/>
    <property type="project" value="InterPro"/>
</dbReference>
<evidence type="ECO:0000256" key="7">
    <source>
        <dbReference type="ARBA" id="ARBA00022741"/>
    </source>
</evidence>
<evidence type="ECO:0000256" key="10">
    <source>
        <dbReference type="ARBA" id="ARBA00022917"/>
    </source>
</evidence>
<dbReference type="EC" id="6.1.1.20" evidence="3"/>
<dbReference type="PROSITE" id="PS50862">
    <property type="entry name" value="AA_TRNA_LIGASE_II"/>
    <property type="match status" value="1"/>
</dbReference>
<protein>
    <recommendedName>
        <fullName evidence="3">phenylalanine--tRNA ligase</fullName>
        <ecNumber evidence="3">6.1.1.20</ecNumber>
    </recommendedName>
</protein>
<keyword evidence="5" id="KW-0436">Ligase</keyword>
<comment type="subcellular location">
    <subcellularLocation>
        <location evidence="1">Cytoplasm</location>
    </subcellularLocation>
</comment>
<comment type="similarity">
    <text evidence="2">Belongs to the class-II aminoacyl-tRNA synthetase family. Phe-tRNA synthetase alpha subunit type 2 subfamily.</text>
</comment>
<evidence type="ECO:0000256" key="4">
    <source>
        <dbReference type="ARBA" id="ARBA00022490"/>
    </source>
</evidence>
<reference evidence="13" key="1">
    <citation type="submission" date="2025-08" db="UniProtKB">
        <authorList>
            <consortium name="Ensembl"/>
        </authorList>
    </citation>
    <scope>IDENTIFICATION</scope>
</reference>
<dbReference type="NCBIfam" id="TIGR00468">
    <property type="entry name" value="pheS"/>
    <property type="match status" value="1"/>
</dbReference>
<keyword evidence="4" id="KW-0963">Cytoplasm</keyword>
<evidence type="ECO:0000256" key="11">
    <source>
        <dbReference type="ARBA" id="ARBA00023146"/>
    </source>
</evidence>
<dbReference type="FunFam" id="3.30.930.10:FF:000036">
    <property type="entry name" value="phenylalanine--tRNA ligase alpha subunit"/>
    <property type="match status" value="1"/>
</dbReference>
<keyword evidence="14" id="KW-1185">Reference proteome</keyword>
<dbReference type="InterPro" id="IPR006195">
    <property type="entry name" value="aa-tRNA-synth_II"/>
</dbReference>
<dbReference type="InterPro" id="IPR004529">
    <property type="entry name" value="Phe-tRNA-synth_IIc_asu"/>
</dbReference>
<evidence type="ECO:0000256" key="2">
    <source>
        <dbReference type="ARBA" id="ARBA00006703"/>
    </source>
</evidence>
<keyword evidence="6" id="KW-0479">Metal-binding</keyword>
<evidence type="ECO:0000256" key="6">
    <source>
        <dbReference type="ARBA" id="ARBA00022723"/>
    </source>
</evidence>
<organism evidence="13 14">
    <name type="scientific">Otus sunia</name>
    <name type="common">Oriental scops-owl</name>
    <dbReference type="NCBI Taxonomy" id="257818"/>
    <lineage>
        <taxon>Eukaryota</taxon>
        <taxon>Metazoa</taxon>
        <taxon>Chordata</taxon>
        <taxon>Craniata</taxon>
        <taxon>Vertebrata</taxon>
        <taxon>Euteleostomi</taxon>
        <taxon>Archelosauria</taxon>
        <taxon>Archosauria</taxon>
        <taxon>Dinosauria</taxon>
        <taxon>Saurischia</taxon>
        <taxon>Theropoda</taxon>
        <taxon>Coelurosauria</taxon>
        <taxon>Aves</taxon>
        <taxon>Neognathae</taxon>
        <taxon>Neoaves</taxon>
        <taxon>Telluraves</taxon>
        <taxon>Strigiformes</taxon>
        <taxon>Strigidae</taxon>
        <taxon>Otus</taxon>
    </lineage>
</organism>
<evidence type="ECO:0000256" key="3">
    <source>
        <dbReference type="ARBA" id="ARBA00012814"/>
    </source>
</evidence>
<dbReference type="GO" id="GO:0046872">
    <property type="term" value="F:metal ion binding"/>
    <property type="evidence" value="ECO:0007669"/>
    <property type="project" value="UniProtKB-KW"/>
</dbReference>
<dbReference type="Ensembl" id="ENSOSUT00000015553.1">
    <property type="protein sequence ID" value="ENSOSUP00000015044.1"/>
    <property type="gene ID" value="ENSOSUG00000010731.1"/>
</dbReference>
<name>A0A8C8B3C0_9STRI</name>
<sequence length="314" mass="35890">AVARQETELTPEMIATGSWRQLPFKPYNFAALGLPPACGHLHPLLKVRSQLRQIFLEMGFTEMPTDNFVESSFWNFDALFQPQQHPARDQHDTFFLQDPAEAPELPAGYTAKVKKVHSQGGYGSQGYKYEWRLEEARKNLLRTHTTSASARALHRLARQEKFSPVKYFSIDRVFRNESLDATHLAEFHQVEGVVADRGLTLGHLMGTLRQFFTKLGITQLRFKPAYNPYTEPSMEVFSYHEGLKKWVEVGNSGIFRPELLLPMGLPENVSVIAWGLSLERPTMIKYGINNIRELVGHRVNLQMVYDSPLCRLDA</sequence>